<dbReference type="Proteomes" id="UP000253606">
    <property type="component" value="Chromosome"/>
</dbReference>
<dbReference type="EC" id="3.2.1.14" evidence="2"/>
<dbReference type="PANTHER" id="PTHR11177">
    <property type="entry name" value="CHITINASE"/>
    <property type="match status" value="1"/>
</dbReference>
<comment type="catalytic activity">
    <reaction evidence="1">
        <text>Random endo-hydrolysis of N-acetyl-beta-D-glucosaminide (1-&gt;4)-beta-linkages in chitin and chitodextrins.</text>
        <dbReference type="EC" id="3.2.1.14"/>
    </reaction>
</comment>
<reference evidence="9 10" key="1">
    <citation type="journal article" date="2018" name="Front. Microbiol.">
        <title>Hydrolytic Capabilities as a Key to Environmental Success: Chitinolytic and Cellulolytic Acidobacteria From Acidic Sub-arctic Soils and Boreal Peatlands.</title>
        <authorList>
            <person name="Belova S.E."/>
            <person name="Ravin N.V."/>
            <person name="Pankratov T.A."/>
            <person name="Rakitin A.L."/>
            <person name="Ivanova A.A."/>
            <person name="Beletsky A.V."/>
            <person name="Mardanov A.V."/>
            <person name="Sinninghe Damste J.S."/>
            <person name="Dedysh S.N."/>
        </authorList>
    </citation>
    <scope>NUCLEOTIDE SEQUENCE [LARGE SCALE GENOMIC DNA]</scope>
    <source>
        <strain evidence="9 10">SBC82</strain>
    </source>
</reference>
<proteinExistence type="inferred from homology"/>
<evidence type="ECO:0000256" key="4">
    <source>
        <dbReference type="ARBA" id="ARBA00023024"/>
    </source>
</evidence>
<keyword evidence="10" id="KW-1185">Reference proteome</keyword>
<dbReference type="SUPFAM" id="SSF51445">
    <property type="entry name" value="(Trans)glycosidases"/>
    <property type="match status" value="1"/>
</dbReference>
<dbReference type="PANTHER" id="PTHR11177:SF317">
    <property type="entry name" value="CHITINASE 12-RELATED"/>
    <property type="match status" value="1"/>
</dbReference>
<dbReference type="InterPro" id="IPR050314">
    <property type="entry name" value="Glycosyl_Hydrlase_18"/>
</dbReference>
<keyword evidence="3 6" id="KW-0378">Hydrolase</keyword>
<keyword evidence="4" id="KW-0119">Carbohydrate metabolism</keyword>
<dbReference type="KEGG" id="abas:ACPOL_3848"/>
<accession>A0A2Z5G383</accession>
<evidence type="ECO:0000256" key="2">
    <source>
        <dbReference type="ARBA" id="ARBA00012729"/>
    </source>
</evidence>
<dbReference type="GO" id="GO:0008843">
    <property type="term" value="F:endochitinase activity"/>
    <property type="evidence" value="ECO:0007669"/>
    <property type="project" value="UniProtKB-EC"/>
</dbReference>
<dbReference type="InterPro" id="IPR001579">
    <property type="entry name" value="Glyco_hydro_18_chit_AS"/>
</dbReference>
<dbReference type="SMART" id="SM00636">
    <property type="entry name" value="Glyco_18"/>
    <property type="match status" value="1"/>
</dbReference>
<dbReference type="Gene3D" id="3.10.50.10">
    <property type="match status" value="1"/>
</dbReference>
<evidence type="ECO:0000256" key="1">
    <source>
        <dbReference type="ARBA" id="ARBA00000822"/>
    </source>
</evidence>
<evidence type="ECO:0000256" key="3">
    <source>
        <dbReference type="ARBA" id="ARBA00022801"/>
    </source>
</evidence>
<dbReference type="RefSeq" id="WP_114208200.1">
    <property type="nucleotide sequence ID" value="NZ_CP030840.1"/>
</dbReference>
<dbReference type="GO" id="GO:0008061">
    <property type="term" value="F:chitin binding"/>
    <property type="evidence" value="ECO:0007669"/>
    <property type="project" value="InterPro"/>
</dbReference>
<dbReference type="GO" id="GO:0005975">
    <property type="term" value="P:carbohydrate metabolic process"/>
    <property type="evidence" value="ECO:0007669"/>
    <property type="project" value="InterPro"/>
</dbReference>
<dbReference type="Pfam" id="PF00704">
    <property type="entry name" value="Glyco_hydro_18"/>
    <property type="match status" value="1"/>
</dbReference>
<protein>
    <recommendedName>
        <fullName evidence="2">chitinase</fullName>
        <ecNumber evidence="2">3.2.1.14</ecNumber>
    </recommendedName>
</protein>
<dbReference type="CDD" id="cd06548">
    <property type="entry name" value="GH18_chitinase"/>
    <property type="match status" value="1"/>
</dbReference>
<evidence type="ECO:0000256" key="7">
    <source>
        <dbReference type="RuleBase" id="RU004453"/>
    </source>
</evidence>
<comment type="similarity">
    <text evidence="7">Belongs to the glycosyl hydrolase 18 family.</text>
</comment>
<dbReference type="InterPro" id="IPR017853">
    <property type="entry name" value="GH"/>
</dbReference>
<evidence type="ECO:0000256" key="6">
    <source>
        <dbReference type="RuleBase" id="RU000489"/>
    </source>
</evidence>
<dbReference type="InterPro" id="IPR011583">
    <property type="entry name" value="Chitinase_II/V-like_cat"/>
</dbReference>
<dbReference type="PROSITE" id="PS01095">
    <property type="entry name" value="GH18_1"/>
    <property type="match status" value="1"/>
</dbReference>
<organism evidence="9 10">
    <name type="scientific">Acidisarcina polymorpha</name>
    <dbReference type="NCBI Taxonomy" id="2211140"/>
    <lineage>
        <taxon>Bacteria</taxon>
        <taxon>Pseudomonadati</taxon>
        <taxon>Acidobacteriota</taxon>
        <taxon>Terriglobia</taxon>
        <taxon>Terriglobales</taxon>
        <taxon>Acidobacteriaceae</taxon>
        <taxon>Acidisarcina</taxon>
    </lineage>
</organism>
<dbReference type="InterPro" id="IPR001223">
    <property type="entry name" value="Glyco_hydro18_cat"/>
</dbReference>
<gene>
    <name evidence="9" type="ORF">ACPOL_3848</name>
</gene>
<sequence>MFSDRPPGDPSSFWLLGQFGGWRTRTAILLVLLLAQVRGATAQPVVTAYVFAKDSLIAPAQIDARKLTRVNYAFANIAKGRMVEGYASDEANFATLNSLKLENPGLTVLVSVGGWLWSGGFSDMALTPASRAIFIDSVADFVVRYKLDGLDIDWEYPGMAGAGNPFRSEDKQNYTLLLKELRERFDKVEKQIHRRLYITIATGASTEFLEHTDMRTVQKLVDTVNLMSYDYYEPGVDKITGNHAPLFVDPSDPKAVSADQSVRDFEQAGVPASKLVLGVPFYGHVWGQVPPLNHGLFQAGAPVPNAFANYASIATTMLGQGYSRYWNEKASVPYLYNAEKRIFVSYEDAESLSVKCKYVLDHHLAGVMFWDYTSDPSGALLGAIHSALRPSAKDAQK</sequence>
<feature type="domain" description="GH18" evidence="8">
    <location>
        <begin position="44"/>
        <end position="391"/>
    </location>
</feature>
<keyword evidence="4" id="KW-0624">Polysaccharide degradation</keyword>
<keyword evidence="5 6" id="KW-0326">Glycosidase</keyword>
<dbReference type="AlphaFoldDB" id="A0A2Z5G383"/>
<evidence type="ECO:0000313" key="9">
    <source>
        <dbReference type="EMBL" id="AXC13127.1"/>
    </source>
</evidence>
<dbReference type="GO" id="GO:0006032">
    <property type="term" value="P:chitin catabolic process"/>
    <property type="evidence" value="ECO:0007669"/>
    <property type="project" value="UniProtKB-KW"/>
</dbReference>
<evidence type="ECO:0000259" key="8">
    <source>
        <dbReference type="PROSITE" id="PS51910"/>
    </source>
</evidence>
<dbReference type="EMBL" id="CP030840">
    <property type="protein sequence ID" value="AXC13127.1"/>
    <property type="molecule type" value="Genomic_DNA"/>
</dbReference>
<evidence type="ECO:0000256" key="5">
    <source>
        <dbReference type="ARBA" id="ARBA00023295"/>
    </source>
</evidence>
<dbReference type="SUPFAM" id="SSF54556">
    <property type="entry name" value="Chitinase insertion domain"/>
    <property type="match status" value="1"/>
</dbReference>
<evidence type="ECO:0000313" key="10">
    <source>
        <dbReference type="Proteomes" id="UP000253606"/>
    </source>
</evidence>
<dbReference type="PROSITE" id="PS51910">
    <property type="entry name" value="GH18_2"/>
    <property type="match status" value="1"/>
</dbReference>
<dbReference type="InterPro" id="IPR029070">
    <property type="entry name" value="Chitinase_insertion_sf"/>
</dbReference>
<dbReference type="Gene3D" id="3.20.20.80">
    <property type="entry name" value="Glycosidases"/>
    <property type="match status" value="1"/>
</dbReference>
<keyword evidence="4" id="KW-0146">Chitin degradation</keyword>
<name>A0A2Z5G383_9BACT</name>
<dbReference type="OrthoDB" id="9775889at2"/>